<comment type="similarity">
    <text evidence="13 14">Belongs to the peptidase S8 family.</text>
</comment>
<dbReference type="PANTHER" id="PTHR42884">
    <property type="entry name" value="PROPROTEIN CONVERTASE SUBTILISIN/KEXIN-RELATED"/>
    <property type="match status" value="1"/>
</dbReference>
<reference evidence="17" key="2">
    <citation type="submission" date="2025-08" db="UniProtKB">
        <authorList>
            <consortium name="Ensembl"/>
        </authorList>
    </citation>
    <scope>IDENTIFICATION</scope>
</reference>
<dbReference type="SUPFAM" id="SSF49785">
    <property type="entry name" value="Galactose-binding domain-like"/>
    <property type="match status" value="1"/>
</dbReference>
<keyword evidence="9" id="KW-0865">Zymogen</keyword>
<dbReference type="Proteomes" id="UP000008144">
    <property type="component" value="Unassembled WGS sequence"/>
</dbReference>
<keyword evidence="6 13" id="KW-0378">Hydrolase</keyword>
<evidence type="ECO:0000256" key="9">
    <source>
        <dbReference type="ARBA" id="ARBA00023145"/>
    </source>
</evidence>
<dbReference type="Pfam" id="PF01483">
    <property type="entry name" value="P_proprotein"/>
    <property type="match status" value="1"/>
</dbReference>
<evidence type="ECO:0000256" key="12">
    <source>
        <dbReference type="PIRSR" id="PIRSR615500-1"/>
    </source>
</evidence>
<dbReference type="STRING" id="7719.ENSCINP00000012624"/>
<organism evidence="17 18">
    <name type="scientific">Ciona intestinalis</name>
    <name type="common">Transparent sea squirt</name>
    <name type="synonym">Ascidia intestinalis</name>
    <dbReference type="NCBI Taxonomy" id="7719"/>
    <lineage>
        <taxon>Eukaryota</taxon>
        <taxon>Metazoa</taxon>
        <taxon>Chordata</taxon>
        <taxon>Tunicata</taxon>
        <taxon>Ascidiacea</taxon>
        <taxon>Phlebobranchia</taxon>
        <taxon>Cionidae</taxon>
        <taxon>Ciona</taxon>
    </lineage>
</organism>
<keyword evidence="11" id="KW-0325">Glycoprotein</keyword>
<dbReference type="FunFam" id="3.40.50.200:FF:000001">
    <property type="entry name" value="Furin 2, isoform B"/>
    <property type="match status" value="1"/>
</dbReference>
<evidence type="ECO:0000256" key="4">
    <source>
        <dbReference type="ARBA" id="ARBA00022685"/>
    </source>
</evidence>
<dbReference type="PROSITE" id="PS00137">
    <property type="entry name" value="SUBTILASE_HIS"/>
    <property type="match status" value="1"/>
</dbReference>
<dbReference type="InterPro" id="IPR022398">
    <property type="entry name" value="Peptidase_S8_His-AS"/>
</dbReference>
<comment type="cofactor">
    <cofactor evidence="1">
        <name>Ca(2+)</name>
        <dbReference type="ChEBI" id="CHEBI:29108"/>
    </cofactor>
</comment>
<dbReference type="InterPro" id="IPR002884">
    <property type="entry name" value="P_dom"/>
</dbReference>
<evidence type="ECO:0000256" key="1">
    <source>
        <dbReference type="ARBA" id="ARBA00001913"/>
    </source>
</evidence>
<evidence type="ECO:0000256" key="10">
    <source>
        <dbReference type="ARBA" id="ARBA00023157"/>
    </source>
</evidence>
<dbReference type="InterPro" id="IPR034182">
    <property type="entry name" value="Kexin/furin"/>
</dbReference>
<comment type="subcellular location">
    <subcellularLocation>
        <location evidence="2">Membrane</location>
    </subcellularLocation>
</comment>
<dbReference type="Pfam" id="PF16470">
    <property type="entry name" value="S8_pro-domain"/>
    <property type="match status" value="1"/>
</dbReference>
<keyword evidence="3 13" id="KW-0645">Protease</keyword>
<dbReference type="GeneTree" id="ENSGT00940000167869"/>
<evidence type="ECO:0000313" key="18">
    <source>
        <dbReference type="Proteomes" id="UP000008144"/>
    </source>
</evidence>
<dbReference type="PRINTS" id="PR00723">
    <property type="entry name" value="SUBTILISIN"/>
</dbReference>
<dbReference type="Pfam" id="PF00082">
    <property type="entry name" value="Peptidase_S8"/>
    <property type="match status" value="1"/>
</dbReference>
<dbReference type="OMA" id="EFMTTHT"/>
<dbReference type="GO" id="GO:0008104">
    <property type="term" value="P:intracellular protein localization"/>
    <property type="evidence" value="ECO:0007669"/>
    <property type="project" value="UniProtKB-ARBA"/>
</dbReference>
<dbReference type="InterPro" id="IPR023827">
    <property type="entry name" value="Peptidase_S8_Asp-AS"/>
</dbReference>
<dbReference type="FunFam" id="2.60.120.260:FF:000006">
    <property type="entry name" value="Proprotein convertase subtilisin/kexin type 5"/>
    <property type="match status" value="1"/>
</dbReference>
<dbReference type="InterPro" id="IPR023828">
    <property type="entry name" value="Peptidase_S8_Ser-AS"/>
</dbReference>
<dbReference type="GO" id="GO:0005802">
    <property type="term" value="C:trans-Golgi network"/>
    <property type="evidence" value="ECO:0000318"/>
    <property type="project" value="GO_Central"/>
</dbReference>
<dbReference type="GO" id="GO:0000139">
    <property type="term" value="C:Golgi membrane"/>
    <property type="evidence" value="ECO:0000318"/>
    <property type="project" value="GO_Central"/>
</dbReference>
<dbReference type="Gene3D" id="3.30.70.850">
    <property type="entry name" value="Peptidase S8, pro-domain"/>
    <property type="match status" value="1"/>
</dbReference>
<evidence type="ECO:0000256" key="13">
    <source>
        <dbReference type="PROSITE-ProRule" id="PRU01240"/>
    </source>
</evidence>
<dbReference type="PROSITE" id="PS00136">
    <property type="entry name" value="SUBTILASE_ASP"/>
    <property type="match status" value="1"/>
</dbReference>
<keyword evidence="18" id="KW-1185">Reference proteome</keyword>
<evidence type="ECO:0000256" key="14">
    <source>
        <dbReference type="RuleBase" id="RU003355"/>
    </source>
</evidence>
<keyword evidence="4" id="KW-0165">Cleavage on pair of basic residues</keyword>
<dbReference type="SUPFAM" id="SSF54897">
    <property type="entry name" value="Protease propeptides/inhibitors"/>
    <property type="match status" value="1"/>
</dbReference>
<feature type="active site" description="Charge relay system" evidence="12 13">
    <location>
        <position position="177"/>
    </location>
</feature>
<feature type="signal peptide" evidence="15">
    <location>
        <begin position="1"/>
        <end position="29"/>
    </location>
</feature>
<dbReference type="GO" id="GO:0004252">
    <property type="term" value="F:serine-type endopeptidase activity"/>
    <property type="evidence" value="ECO:0000318"/>
    <property type="project" value="GO_Central"/>
</dbReference>
<feature type="active site" description="Charge relay system" evidence="12 13">
    <location>
        <position position="392"/>
    </location>
</feature>
<proteinExistence type="inferred from homology"/>
<evidence type="ECO:0000256" key="6">
    <source>
        <dbReference type="ARBA" id="ARBA00022801"/>
    </source>
</evidence>
<evidence type="ECO:0000256" key="15">
    <source>
        <dbReference type="SAM" id="SignalP"/>
    </source>
</evidence>
<dbReference type="InParanoid" id="F6WDF7"/>
<evidence type="ECO:0000256" key="11">
    <source>
        <dbReference type="ARBA" id="ARBA00023180"/>
    </source>
</evidence>
<dbReference type="Ensembl" id="ENSCINT00000012624.3">
    <property type="protein sequence ID" value="ENSCINP00000012624.3"/>
    <property type="gene ID" value="ENSCING00000016470.2"/>
</dbReference>
<feature type="domain" description="P/Homo B" evidence="16">
    <location>
        <begin position="467"/>
        <end position="607"/>
    </location>
</feature>
<evidence type="ECO:0000259" key="16">
    <source>
        <dbReference type="PROSITE" id="PS51829"/>
    </source>
</evidence>
<evidence type="ECO:0000313" key="17">
    <source>
        <dbReference type="Ensembl" id="ENSCINP00000012624.3"/>
    </source>
</evidence>
<accession>F6WDF7</accession>
<dbReference type="GO" id="GO:0016486">
    <property type="term" value="P:peptide hormone processing"/>
    <property type="evidence" value="ECO:0000318"/>
    <property type="project" value="GO_Central"/>
</dbReference>
<sequence length="607" mass="66934">MGFCKSITQCLKAGPLFVVFLIVCCRSNATNTKSDVYLNEWAVEIYGGNDVADEVAAAHGFVNHGLIIKSKDFYRFSHPKLKKRSLDSSYEHLQNLLTNKKVTWAKQQNAKRRVKRDLDFDPNTGPNDPKWSRMWYLDKHRLTVFVFQAPSQDPNMGVVEAWKLGYTGKGVSVSILDDGIEHTHPDLHANYDASASYDMNDHDSDPMPRATWTNENRHGTRCAGEVAAVANNGVCSIGIAFDAKIGGIRMLDGDVTDIVEGLSLSHENNIIDIYSSSWGPDDDGKTVDGPAKLAYIALKQGVNKGRNGKGSIFVWASGNGGRYQDNCNCDGYASSIYTLSISSATEHGTIPWYSEACSSTFATTYSSGSWQHENIVTTDLNHGCTESHTGTSASAPLAAAICALVLESNPNLTWRDMQHIVVRTAKPDGLHTSGWIQNGAGRKVCNSFGYGLLDAHAMVQLARNWTTAPDQKQCNITVISAEESPKFLKSTRSLKVSFQVTSDCTVGQPVERLEHVQAELTLRNERRGDFTILLTSPMGTTSQLLEPRLYDSSSEGFTKWAFMTTHSWDEDPHGLWILEIRQEYNPSTSQLTGTLSLFNLVLYGTSE</sequence>
<keyword evidence="5 15" id="KW-0732">Signal</keyword>
<dbReference type="AlphaFoldDB" id="F6WDF7"/>
<reference evidence="17" key="3">
    <citation type="submission" date="2025-09" db="UniProtKB">
        <authorList>
            <consortium name="Ensembl"/>
        </authorList>
    </citation>
    <scope>IDENTIFICATION</scope>
</reference>
<dbReference type="InterPro" id="IPR015500">
    <property type="entry name" value="Peptidase_S8_subtilisin-rel"/>
</dbReference>
<keyword evidence="7 13" id="KW-0720">Serine protease</keyword>
<evidence type="ECO:0000256" key="2">
    <source>
        <dbReference type="ARBA" id="ARBA00004370"/>
    </source>
</evidence>
<dbReference type="PANTHER" id="PTHR42884:SF3">
    <property type="entry name" value="FURIN-LIKE PROTEASE 1, ISOFORMS 1_1-X_2"/>
    <property type="match status" value="1"/>
</dbReference>
<dbReference type="GO" id="GO:0008038">
    <property type="term" value="P:neuron recognition"/>
    <property type="evidence" value="ECO:0007669"/>
    <property type="project" value="UniProtKB-ARBA"/>
</dbReference>
<dbReference type="InterPro" id="IPR000209">
    <property type="entry name" value="Peptidase_S8/S53_dom"/>
</dbReference>
<protein>
    <submittedName>
        <fullName evidence="17">Furin-like</fullName>
    </submittedName>
</protein>
<keyword evidence="8" id="KW-0472">Membrane</keyword>
<dbReference type="InterPro" id="IPR008979">
    <property type="entry name" value="Galactose-bd-like_sf"/>
</dbReference>
<dbReference type="PROSITE" id="PS51892">
    <property type="entry name" value="SUBTILASE"/>
    <property type="match status" value="1"/>
</dbReference>
<dbReference type="InterPro" id="IPR038466">
    <property type="entry name" value="S8_pro-domain_sf"/>
</dbReference>
<dbReference type="Gene3D" id="3.40.50.200">
    <property type="entry name" value="Peptidase S8/S53 domain"/>
    <property type="match status" value="1"/>
</dbReference>
<evidence type="ECO:0000256" key="8">
    <source>
        <dbReference type="ARBA" id="ARBA00023136"/>
    </source>
</evidence>
<dbReference type="FunFam" id="3.30.70.850:FF:000001">
    <property type="entry name" value="Proprotein convertase subtilisin/kexin type 5"/>
    <property type="match status" value="1"/>
</dbReference>
<gene>
    <name evidence="17" type="primary">LOC113474034</name>
</gene>
<evidence type="ECO:0000256" key="5">
    <source>
        <dbReference type="ARBA" id="ARBA00022729"/>
    </source>
</evidence>
<keyword evidence="10" id="KW-1015">Disulfide bond</keyword>
<dbReference type="InterPro" id="IPR032815">
    <property type="entry name" value="S8_pro-domain"/>
</dbReference>
<evidence type="ECO:0000256" key="7">
    <source>
        <dbReference type="ARBA" id="ARBA00022825"/>
    </source>
</evidence>
<feature type="chain" id="PRO_5003349624" evidence="15">
    <location>
        <begin position="30"/>
        <end position="607"/>
    </location>
</feature>
<dbReference type="Gene3D" id="2.60.120.260">
    <property type="entry name" value="Galactose-binding domain-like"/>
    <property type="match status" value="1"/>
</dbReference>
<dbReference type="SUPFAM" id="SSF52743">
    <property type="entry name" value="Subtilisin-like"/>
    <property type="match status" value="1"/>
</dbReference>
<dbReference type="PROSITE" id="PS51829">
    <property type="entry name" value="P_HOMO_B"/>
    <property type="match status" value="1"/>
</dbReference>
<evidence type="ECO:0000256" key="3">
    <source>
        <dbReference type="ARBA" id="ARBA00022670"/>
    </source>
</evidence>
<dbReference type="PROSITE" id="PS00138">
    <property type="entry name" value="SUBTILASE_SER"/>
    <property type="match status" value="1"/>
</dbReference>
<reference evidence="18" key="1">
    <citation type="journal article" date="2002" name="Science">
        <title>The draft genome of Ciona intestinalis: insights into chordate and vertebrate origins.</title>
        <authorList>
            <person name="Dehal P."/>
            <person name="Satou Y."/>
            <person name="Campbell R.K."/>
            <person name="Chapman J."/>
            <person name="Degnan B."/>
            <person name="De Tomaso A."/>
            <person name="Davidson B."/>
            <person name="Di Gregorio A."/>
            <person name="Gelpke M."/>
            <person name="Goodstein D.M."/>
            <person name="Harafuji N."/>
            <person name="Hastings K.E."/>
            <person name="Ho I."/>
            <person name="Hotta K."/>
            <person name="Huang W."/>
            <person name="Kawashima T."/>
            <person name="Lemaire P."/>
            <person name="Martinez D."/>
            <person name="Meinertzhagen I.A."/>
            <person name="Necula S."/>
            <person name="Nonaka M."/>
            <person name="Putnam N."/>
            <person name="Rash S."/>
            <person name="Saiga H."/>
            <person name="Satake M."/>
            <person name="Terry A."/>
            <person name="Yamada L."/>
            <person name="Wang H.G."/>
            <person name="Awazu S."/>
            <person name="Azumi K."/>
            <person name="Boore J."/>
            <person name="Branno M."/>
            <person name="Chin-Bow S."/>
            <person name="DeSantis R."/>
            <person name="Doyle S."/>
            <person name="Francino P."/>
            <person name="Keys D.N."/>
            <person name="Haga S."/>
            <person name="Hayashi H."/>
            <person name="Hino K."/>
            <person name="Imai K.S."/>
            <person name="Inaba K."/>
            <person name="Kano S."/>
            <person name="Kobayashi K."/>
            <person name="Kobayashi M."/>
            <person name="Lee B.I."/>
            <person name="Makabe K.W."/>
            <person name="Manohar C."/>
            <person name="Matassi G."/>
            <person name="Medina M."/>
            <person name="Mochizuki Y."/>
            <person name="Mount S."/>
            <person name="Morishita T."/>
            <person name="Miura S."/>
            <person name="Nakayama A."/>
            <person name="Nishizaka S."/>
            <person name="Nomoto H."/>
            <person name="Ohta F."/>
            <person name="Oishi K."/>
            <person name="Rigoutsos I."/>
            <person name="Sano M."/>
            <person name="Sasaki A."/>
            <person name="Sasakura Y."/>
            <person name="Shoguchi E."/>
            <person name="Shin-i T."/>
            <person name="Spagnuolo A."/>
            <person name="Stainier D."/>
            <person name="Suzuki M.M."/>
            <person name="Tassy O."/>
            <person name="Takatori N."/>
            <person name="Tokuoka M."/>
            <person name="Yagi K."/>
            <person name="Yoshizaki F."/>
            <person name="Wada S."/>
            <person name="Zhang C."/>
            <person name="Hyatt P.D."/>
            <person name="Larimer F."/>
            <person name="Detter C."/>
            <person name="Doggett N."/>
            <person name="Glavina T."/>
            <person name="Hawkins T."/>
            <person name="Richardson P."/>
            <person name="Lucas S."/>
            <person name="Kohara Y."/>
            <person name="Levine M."/>
            <person name="Satoh N."/>
            <person name="Rokhsar D.S."/>
        </authorList>
    </citation>
    <scope>NUCLEOTIDE SEQUENCE [LARGE SCALE GENOMIC DNA]</scope>
</reference>
<feature type="active site" description="Charge relay system" evidence="12 13">
    <location>
        <position position="218"/>
    </location>
</feature>
<dbReference type="CDD" id="cd04059">
    <property type="entry name" value="Peptidases_S8_Protein_convertases_Kexins_Furin-like"/>
    <property type="match status" value="1"/>
</dbReference>
<name>F6WDF7_CIOIN</name>
<dbReference type="InterPro" id="IPR036852">
    <property type="entry name" value="Peptidase_S8/S53_dom_sf"/>
</dbReference>